<dbReference type="Pfam" id="PF00908">
    <property type="entry name" value="dTDP_sugar_isom"/>
    <property type="match status" value="1"/>
</dbReference>
<organism evidence="1 2">
    <name type="scientific">Deinococcus roseus</name>
    <dbReference type="NCBI Taxonomy" id="392414"/>
    <lineage>
        <taxon>Bacteria</taxon>
        <taxon>Thermotogati</taxon>
        <taxon>Deinococcota</taxon>
        <taxon>Deinococci</taxon>
        <taxon>Deinococcales</taxon>
        <taxon>Deinococcaceae</taxon>
        <taxon>Deinococcus</taxon>
    </lineage>
</organism>
<evidence type="ECO:0000313" key="1">
    <source>
        <dbReference type="EMBL" id="GGJ20378.1"/>
    </source>
</evidence>
<dbReference type="CDD" id="cd02208">
    <property type="entry name" value="cupin_RmlC-like"/>
    <property type="match status" value="1"/>
</dbReference>
<dbReference type="EMBL" id="BMOD01000001">
    <property type="protein sequence ID" value="GGJ20378.1"/>
    <property type="molecule type" value="Genomic_DNA"/>
</dbReference>
<accession>A0ABQ2CWC5</accession>
<dbReference type="SUPFAM" id="SSF51182">
    <property type="entry name" value="RmlC-like cupins"/>
    <property type="match status" value="1"/>
</dbReference>
<keyword evidence="2" id="KW-1185">Reference proteome</keyword>
<protein>
    <recommendedName>
        <fullName evidence="3">dTDP-4-dehydrorhamnose 3,5-epimerase</fullName>
    </recommendedName>
</protein>
<dbReference type="InterPro" id="IPR014710">
    <property type="entry name" value="RmlC-like_jellyroll"/>
</dbReference>
<proteinExistence type="predicted"/>
<dbReference type="PANTHER" id="PTHR21047">
    <property type="entry name" value="DTDP-6-DEOXY-D-GLUCOSE-3,5 EPIMERASE"/>
    <property type="match status" value="1"/>
</dbReference>
<evidence type="ECO:0008006" key="3">
    <source>
        <dbReference type="Google" id="ProtNLM"/>
    </source>
</evidence>
<dbReference type="Proteomes" id="UP000632222">
    <property type="component" value="Unassembled WGS sequence"/>
</dbReference>
<comment type="caution">
    <text evidence="1">The sequence shown here is derived from an EMBL/GenBank/DDBJ whole genome shotgun (WGS) entry which is preliminary data.</text>
</comment>
<reference evidence="2" key="1">
    <citation type="journal article" date="2019" name="Int. J. Syst. Evol. Microbiol.">
        <title>The Global Catalogue of Microorganisms (GCM) 10K type strain sequencing project: providing services to taxonomists for standard genome sequencing and annotation.</title>
        <authorList>
            <consortium name="The Broad Institute Genomics Platform"/>
            <consortium name="The Broad Institute Genome Sequencing Center for Infectious Disease"/>
            <person name="Wu L."/>
            <person name="Ma J."/>
        </authorList>
    </citation>
    <scope>NUCLEOTIDE SEQUENCE [LARGE SCALE GENOMIC DNA]</scope>
    <source>
        <strain evidence="2">JCM 14370</strain>
    </source>
</reference>
<dbReference type="RefSeq" id="WP_188998837.1">
    <property type="nucleotide sequence ID" value="NZ_BMOD01000001.1"/>
</dbReference>
<dbReference type="PANTHER" id="PTHR21047:SF2">
    <property type="entry name" value="THYMIDINE DIPHOSPHO-4-KETO-RHAMNOSE 3,5-EPIMERASE"/>
    <property type="match status" value="1"/>
</dbReference>
<evidence type="ECO:0000313" key="2">
    <source>
        <dbReference type="Proteomes" id="UP000632222"/>
    </source>
</evidence>
<dbReference type="Gene3D" id="2.60.120.10">
    <property type="entry name" value="Jelly Rolls"/>
    <property type="match status" value="1"/>
</dbReference>
<name>A0ABQ2CWC5_9DEIO</name>
<dbReference type="InterPro" id="IPR011051">
    <property type="entry name" value="RmlC_Cupin_sf"/>
</dbReference>
<dbReference type="InterPro" id="IPR000888">
    <property type="entry name" value="RmlC-like"/>
</dbReference>
<sequence>MQLDSNIAGLIVKDRQTVTSSGESVKKRIEGLHIMERPSNEDHRGELIEVFNPAWNFHPDPLVYVYSVVVRPQSVRGWVVHLEQEDRIFILSGTLRWAFYDAREGSPTQGMLNEFTFSAHHRVLFVIPSGVLHAVKNIGEGEATFINMPNKPYNHQDPDKYRLPMPNDLISFTF</sequence>
<gene>
    <name evidence="1" type="ORF">GCM10008938_03250</name>
</gene>